<dbReference type="Proteomes" id="UP001321047">
    <property type="component" value="Unassembled WGS sequence"/>
</dbReference>
<dbReference type="PANTHER" id="PTHR43776">
    <property type="entry name" value="TRANSPORT ATP-BINDING PROTEIN"/>
    <property type="match status" value="1"/>
</dbReference>
<evidence type="ECO:0000256" key="1">
    <source>
        <dbReference type="ARBA" id="ARBA00005417"/>
    </source>
</evidence>
<dbReference type="Pfam" id="PF08352">
    <property type="entry name" value="oligo_HPY"/>
    <property type="match status" value="1"/>
</dbReference>
<dbReference type="InterPro" id="IPR027417">
    <property type="entry name" value="P-loop_NTPase"/>
</dbReference>
<dbReference type="NCBIfam" id="TIGR01727">
    <property type="entry name" value="oligo_HPY"/>
    <property type="match status" value="1"/>
</dbReference>
<dbReference type="GO" id="GO:0015833">
    <property type="term" value="P:peptide transport"/>
    <property type="evidence" value="ECO:0007669"/>
    <property type="project" value="InterPro"/>
</dbReference>
<reference evidence="6 7" key="1">
    <citation type="submission" date="2022-09" db="EMBL/GenBank/DDBJ databases">
        <title>Enrichment on poylsaccharides allowed isolation of novel metabolic and taxonomic groups of Haloarchaea.</title>
        <authorList>
            <person name="Sorokin D.Y."/>
            <person name="Elcheninov A.G."/>
            <person name="Khizhniak T.V."/>
            <person name="Kolganova T.V."/>
            <person name="Kublanov I.V."/>
        </authorList>
    </citation>
    <scope>NUCLEOTIDE SEQUENCE [LARGE SCALE GENOMIC DNA]</scope>
    <source>
        <strain evidence="6 7">AArc-curdl1</strain>
    </source>
</reference>
<evidence type="ECO:0000256" key="4">
    <source>
        <dbReference type="ARBA" id="ARBA00022840"/>
    </source>
</evidence>
<dbReference type="Pfam" id="PF00005">
    <property type="entry name" value="ABC_tran"/>
    <property type="match status" value="1"/>
</dbReference>
<keyword evidence="7" id="KW-1185">Reference proteome</keyword>
<dbReference type="EMBL" id="JAOPJZ010000001">
    <property type="protein sequence ID" value="MCU4750861.1"/>
    <property type="molecule type" value="Genomic_DNA"/>
</dbReference>
<dbReference type="GO" id="GO:0055085">
    <property type="term" value="P:transmembrane transport"/>
    <property type="evidence" value="ECO:0007669"/>
    <property type="project" value="UniProtKB-ARBA"/>
</dbReference>
<dbReference type="GO" id="GO:0005524">
    <property type="term" value="F:ATP binding"/>
    <property type="evidence" value="ECO:0007669"/>
    <property type="project" value="UniProtKB-KW"/>
</dbReference>
<dbReference type="SUPFAM" id="SSF52540">
    <property type="entry name" value="P-loop containing nucleoside triphosphate hydrolases"/>
    <property type="match status" value="1"/>
</dbReference>
<evidence type="ECO:0000313" key="7">
    <source>
        <dbReference type="Proteomes" id="UP001321047"/>
    </source>
</evidence>
<comment type="similarity">
    <text evidence="1">Belongs to the ABC transporter superfamily.</text>
</comment>
<evidence type="ECO:0000256" key="2">
    <source>
        <dbReference type="ARBA" id="ARBA00022448"/>
    </source>
</evidence>
<comment type="caution">
    <text evidence="6">The sequence shown here is derived from an EMBL/GenBank/DDBJ whole genome shotgun (WGS) entry which is preliminary data.</text>
</comment>
<dbReference type="GO" id="GO:0016887">
    <property type="term" value="F:ATP hydrolysis activity"/>
    <property type="evidence" value="ECO:0007669"/>
    <property type="project" value="InterPro"/>
</dbReference>
<evidence type="ECO:0000313" key="6">
    <source>
        <dbReference type="EMBL" id="MCU4750861.1"/>
    </source>
</evidence>
<dbReference type="SMART" id="SM00382">
    <property type="entry name" value="AAA"/>
    <property type="match status" value="1"/>
</dbReference>
<proteinExistence type="inferred from homology"/>
<dbReference type="PANTHER" id="PTHR43776:SF7">
    <property type="entry name" value="D,D-DIPEPTIDE TRANSPORT ATP-BINDING PROTEIN DDPF-RELATED"/>
    <property type="match status" value="1"/>
</dbReference>
<feature type="domain" description="ABC transporter" evidence="5">
    <location>
        <begin position="10"/>
        <end position="260"/>
    </location>
</feature>
<name>A0AAP2Z599_9EURY</name>
<keyword evidence="4 6" id="KW-0067">ATP-binding</keyword>
<dbReference type="CDD" id="cd03257">
    <property type="entry name" value="ABC_NikE_OppD_transporters"/>
    <property type="match status" value="1"/>
</dbReference>
<dbReference type="PROSITE" id="PS00211">
    <property type="entry name" value="ABC_TRANSPORTER_1"/>
    <property type="match status" value="1"/>
</dbReference>
<accession>A0AAP2Z599</accession>
<evidence type="ECO:0000256" key="3">
    <source>
        <dbReference type="ARBA" id="ARBA00022741"/>
    </source>
</evidence>
<organism evidence="6 7">
    <name type="scientific">Natronosalvus hydrolyticus</name>
    <dbReference type="NCBI Taxonomy" id="2979988"/>
    <lineage>
        <taxon>Archaea</taxon>
        <taxon>Methanobacteriati</taxon>
        <taxon>Methanobacteriota</taxon>
        <taxon>Stenosarchaea group</taxon>
        <taxon>Halobacteria</taxon>
        <taxon>Halobacteriales</taxon>
        <taxon>Natrialbaceae</taxon>
        <taxon>Natronosalvus</taxon>
    </lineage>
</organism>
<dbReference type="RefSeq" id="WP_342806045.1">
    <property type="nucleotide sequence ID" value="NZ_JAOPJZ010000001.1"/>
</dbReference>
<sequence length="450" mass="49572">MSWSRSEPIMQIENLEKHYPLSGGLLSGEVGRVKAVDGISFDIHEGETFGIVGESGCGKSTAATSMIRLEEPTGGQVRYKGKDITEYDSTELKRFRRNVQMIFQDPDSSFDPRMSIGDAVAEPLIVQGMSDRKKREAIVADLLERVGLSASDMARYPHEFSGGQKQRIGLARALAVNPDVIVADEPVSALDVSIQSEILQLMKELQEAFNLTIIVISHNLGVIREICDRVAVMYLGEFVEVANSEELFNDPQHPYTRALLSAIPTPDPRERGLGVELKGDVPDPSAPPSGCRFHTRCPEVIPPENLELSQSVWRDVLHFRQRVRDSTLNLDSVAETAAVEEGIDTDDIDGDISVSDVPAETVITQLRRENNLPTELADSTANETLDKAFDQLARGDLEGAKETLEESFMTVCERDAPVLTEREGRQVSCHLHDDVTTDGSMLEADQPVSD</sequence>
<keyword evidence="3" id="KW-0547">Nucleotide-binding</keyword>
<dbReference type="FunFam" id="3.40.50.300:FF:000016">
    <property type="entry name" value="Oligopeptide ABC transporter ATP-binding component"/>
    <property type="match status" value="1"/>
</dbReference>
<gene>
    <name evidence="6" type="ORF">OB919_02500</name>
</gene>
<dbReference type="InterPro" id="IPR003593">
    <property type="entry name" value="AAA+_ATPase"/>
</dbReference>
<evidence type="ECO:0000259" key="5">
    <source>
        <dbReference type="PROSITE" id="PS50893"/>
    </source>
</evidence>
<protein>
    <submittedName>
        <fullName evidence="6">ABC transporter ATP-binding protein</fullName>
    </submittedName>
</protein>
<dbReference type="AlphaFoldDB" id="A0AAP2Z599"/>
<dbReference type="InterPro" id="IPR003439">
    <property type="entry name" value="ABC_transporter-like_ATP-bd"/>
</dbReference>
<dbReference type="PROSITE" id="PS50893">
    <property type="entry name" value="ABC_TRANSPORTER_2"/>
    <property type="match status" value="1"/>
</dbReference>
<dbReference type="Gene3D" id="3.40.50.300">
    <property type="entry name" value="P-loop containing nucleotide triphosphate hydrolases"/>
    <property type="match status" value="1"/>
</dbReference>
<dbReference type="InterPro" id="IPR017871">
    <property type="entry name" value="ABC_transporter-like_CS"/>
</dbReference>
<keyword evidence="2" id="KW-0813">Transport</keyword>
<dbReference type="InterPro" id="IPR013563">
    <property type="entry name" value="Oligopep_ABC_C"/>
</dbReference>
<dbReference type="InterPro" id="IPR050319">
    <property type="entry name" value="ABC_transp_ATP-bind"/>
</dbReference>